<comment type="caution">
    <text evidence="2">The sequence shown here is derived from an EMBL/GenBank/DDBJ whole genome shotgun (WGS) entry which is preliminary data.</text>
</comment>
<keyword evidence="3" id="KW-1185">Reference proteome</keyword>
<feature type="transmembrane region" description="Helical" evidence="1">
    <location>
        <begin position="134"/>
        <end position="159"/>
    </location>
</feature>
<organism evidence="2 3">
    <name type="scientific">Polaromonas eurypsychrophila</name>
    <dbReference type="NCBI Taxonomy" id="1614635"/>
    <lineage>
        <taxon>Bacteria</taxon>
        <taxon>Pseudomonadati</taxon>
        <taxon>Pseudomonadota</taxon>
        <taxon>Betaproteobacteria</taxon>
        <taxon>Burkholderiales</taxon>
        <taxon>Comamonadaceae</taxon>
        <taxon>Polaromonas</taxon>
    </lineage>
</organism>
<sequence length="160" mass="16599">MSSSFSAPGAVHSPSGRLTAPSYWARVLGVAGLLPFAAGAAAIWLASPQDTLASAVLLAYAALIASFLGGIHWGLAMRESPVDTAQLLWGVSPSLLGWLAVLLPPRWGLLLAPATLMACYAVDRRVYLRFGLGAWLGLRAGLTGVASLCCLLGALAGWLR</sequence>
<keyword evidence="1" id="KW-1133">Transmembrane helix</keyword>
<protein>
    <recommendedName>
        <fullName evidence="4">DUF3429 domain-containing protein</fullName>
    </recommendedName>
</protein>
<feature type="transmembrane region" description="Helical" evidence="1">
    <location>
        <begin position="95"/>
        <end position="122"/>
    </location>
</feature>
<dbReference type="RefSeq" id="WP_188710231.1">
    <property type="nucleotide sequence ID" value="NZ_BMIG01000022.1"/>
</dbReference>
<feature type="transmembrane region" description="Helical" evidence="1">
    <location>
        <begin position="52"/>
        <end position="75"/>
    </location>
</feature>
<proteinExistence type="predicted"/>
<evidence type="ECO:0008006" key="4">
    <source>
        <dbReference type="Google" id="ProtNLM"/>
    </source>
</evidence>
<dbReference type="Proteomes" id="UP000620596">
    <property type="component" value="Unassembled WGS sequence"/>
</dbReference>
<reference evidence="2" key="2">
    <citation type="submission" date="2020-09" db="EMBL/GenBank/DDBJ databases">
        <authorList>
            <person name="Sun Q."/>
            <person name="Zhou Y."/>
        </authorList>
    </citation>
    <scope>NUCLEOTIDE SEQUENCE</scope>
    <source>
        <strain evidence="2">CGMCC 1.15322</strain>
    </source>
</reference>
<dbReference type="InterPro" id="IPR021836">
    <property type="entry name" value="DUF3429"/>
</dbReference>
<evidence type="ECO:0000313" key="3">
    <source>
        <dbReference type="Proteomes" id="UP000620596"/>
    </source>
</evidence>
<dbReference type="Pfam" id="PF11911">
    <property type="entry name" value="DUF3429"/>
    <property type="match status" value="1"/>
</dbReference>
<evidence type="ECO:0000313" key="2">
    <source>
        <dbReference type="EMBL" id="GGB13944.1"/>
    </source>
</evidence>
<dbReference type="PANTHER" id="PTHR15887:SF1">
    <property type="entry name" value="TRANSMEMBRANE PROTEIN 69"/>
    <property type="match status" value="1"/>
</dbReference>
<dbReference type="EMBL" id="BMIG01000022">
    <property type="protein sequence ID" value="GGB13944.1"/>
    <property type="molecule type" value="Genomic_DNA"/>
</dbReference>
<keyword evidence="1" id="KW-0812">Transmembrane</keyword>
<reference evidence="2" key="1">
    <citation type="journal article" date="2014" name="Int. J. Syst. Evol. Microbiol.">
        <title>Complete genome sequence of Corynebacterium casei LMG S-19264T (=DSM 44701T), isolated from a smear-ripened cheese.</title>
        <authorList>
            <consortium name="US DOE Joint Genome Institute (JGI-PGF)"/>
            <person name="Walter F."/>
            <person name="Albersmeier A."/>
            <person name="Kalinowski J."/>
            <person name="Ruckert C."/>
        </authorList>
    </citation>
    <scope>NUCLEOTIDE SEQUENCE</scope>
    <source>
        <strain evidence="2">CGMCC 1.15322</strain>
    </source>
</reference>
<dbReference type="PANTHER" id="PTHR15887">
    <property type="entry name" value="TRANSMEMBRANE PROTEIN 69"/>
    <property type="match status" value="1"/>
</dbReference>
<feature type="transmembrane region" description="Helical" evidence="1">
    <location>
        <begin position="23"/>
        <end position="45"/>
    </location>
</feature>
<accession>A0A916SUG4</accession>
<gene>
    <name evidence="2" type="ORF">GCM10011496_38650</name>
</gene>
<dbReference type="AlphaFoldDB" id="A0A916SUG4"/>
<name>A0A916SUG4_9BURK</name>
<evidence type="ECO:0000256" key="1">
    <source>
        <dbReference type="SAM" id="Phobius"/>
    </source>
</evidence>
<keyword evidence="1" id="KW-0472">Membrane</keyword>